<dbReference type="GO" id="GO:0005737">
    <property type="term" value="C:cytoplasm"/>
    <property type="evidence" value="ECO:0007669"/>
    <property type="project" value="TreeGrafter"/>
</dbReference>
<accession>A0A385STW1</accession>
<dbReference type="GO" id="GO:0004575">
    <property type="term" value="F:sucrose alpha-glucosidase activity"/>
    <property type="evidence" value="ECO:0007669"/>
    <property type="project" value="TreeGrafter"/>
</dbReference>
<dbReference type="GO" id="GO:0005987">
    <property type="term" value="P:sucrose catabolic process"/>
    <property type="evidence" value="ECO:0007669"/>
    <property type="project" value="TreeGrafter"/>
</dbReference>
<evidence type="ECO:0000256" key="3">
    <source>
        <dbReference type="ARBA" id="ARBA00023295"/>
    </source>
</evidence>
<feature type="domain" description="Glycosyl hydrolase family 32 C-terminal" evidence="6">
    <location>
        <begin position="389"/>
        <end position="507"/>
    </location>
</feature>
<gene>
    <name evidence="7" type="ORF">D4L85_17455</name>
</gene>
<dbReference type="InterPro" id="IPR013189">
    <property type="entry name" value="Glyco_hydro_32_C"/>
</dbReference>
<comment type="similarity">
    <text evidence="1 4">Belongs to the glycosyl hydrolase 32 family.</text>
</comment>
<dbReference type="InterPro" id="IPR013320">
    <property type="entry name" value="ConA-like_dom_sf"/>
</dbReference>
<dbReference type="Gene3D" id="2.60.120.560">
    <property type="entry name" value="Exo-inulinase, domain 1"/>
    <property type="match status" value="1"/>
</dbReference>
<dbReference type="Gene3D" id="2.115.10.20">
    <property type="entry name" value="Glycosyl hydrolase domain, family 43"/>
    <property type="match status" value="1"/>
</dbReference>
<dbReference type="PANTHER" id="PTHR42800:SF1">
    <property type="entry name" value="EXOINULINASE INUD (AFU_ORTHOLOGUE AFUA_5G00480)"/>
    <property type="match status" value="1"/>
</dbReference>
<reference evidence="8" key="1">
    <citation type="submission" date="2018-09" db="EMBL/GenBank/DDBJ databases">
        <title>Chryseolinea sp. KIS68-18 isolated from soil.</title>
        <authorList>
            <person name="Weon H.-Y."/>
            <person name="Kwon S.-W."/>
            <person name="Lee S.A."/>
        </authorList>
    </citation>
    <scope>NUCLEOTIDE SEQUENCE [LARGE SCALE GENOMIC DNA]</scope>
    <source>
        <strain evidence="8">KIS68-18</strain>
    </source>
</reference>
<evidence type="ECO:0000313" key="8">
    <source>
        <dbReference type="Proteomes" id="UP000266183"/>
    </source>
</evidence>
<dbReference type="InterPro" id="IPR013148">
    <property type="entry name" value="Glyco_hydro_32_N"/>
</dbReference>
<organism evidence="7 8">
    <name type="scientific">Chryseolinea soli</name>
    <dbReference type="NCBI Taxonomy" id="2321403"/>
    <lineage>
        <taxon>Bacteria</taxon>
        <taxon>Pseudomonadati</taxon>
        <taxon>Bacteroidota</taxon>
        <taxon>Cytophagia</taxon>
        <taxon>Cytophagales</taxon>
        <taxon>Fulvivirgaceae</taxon>
        <taxon>Chryseolinea</taxon>
    </lineage>
</organism>
<dbReference type="PROSITE" id="PS51257">
    <property type="entry name" value="PROKAR_LIPOPROTEIN"/>
    <property type="match status" value="1"/>
</dbReference>
<keyword evidence="8" id="KW-1185">Reference proteome</keyword>
<name>A0A385STW1_9BACT</name>
<dbReference type="SUPFAM" id="SSF75005">
    <property type="entry name" value="Arabinanase/levansucrase/invertase"/>
    <property type="match status" value="1"/>
</dbReference>
<dbReference type="CDD" id="cd18622">
    <property type="entry name" value="GH32_Inu-like"/>
    <property type="match status" value="1"/>
</dbReference>
<sequence length="514" mass="58389">MTKTLYLLPLVFLLSCKQKPTPETTAKETAPVRYEEKYRPQYHFSPDHHWTNDPNGLIYYKGEYHLFYQYNPQGNIWGHMSWGHAVSKDLLHWQHLPVAIEEYANAGGSDSTMIFSGSAVADDQNTSGFFPKDSGGIVSIYTSHVHSRGQQLRQHQSVAFSSDRGRTFTRYEHNPVLDIKLKDFRDPKVMWYAPEKKWVMTVVIPDKFKAQFYASKNLKDWTLLSTFGPLGDTAKIWECPDLLQVPDVADPSKKKWVLLISNSHPQGPKYVGMQYFVGNFDGKKFTPDNPSQYPLYLEYGKDFYAAVSFSNIPTTYGRTILLGWANNWAYGQHIPTSPWRSAMTLPRELYLANTPKGYRILQRPVRELASLRGDSIAFDPATETALDKASEIEYIFNGGSATGFGLTLHTGSNEETRIGYDKTKGEVFVDRTHSGPVFDPGFPSVERASARLKDGKLKLQIYVDHSIVEVFVNDGEQVITDQIFPTGDYVLKTWSEGGDAIADVKLWKMRSVWK</sequence>
<evidence type="ECO:0000256" key="1">
    <source>
        <dbReference type="ARBA" id="ARBA00009902"/>
    </source>
</evidence>
<dbReference type="KEGG" id="chk:D4L85_17455"/>
<dbReference type="OrthoDB" id="9759709at2"/>
<dbReference type="RefSeq" id="WP_119755505.1">
    <property type="nucleotide sequence ID" value="NZ_CP032382.1"/>
</dbReference>
<keyword evidence="2 4" id="KW-0378">Hydrolase</keyword>
<dbReference type="SUPFAM" id="SSF49899">
    <property type="entry name" value="Concanavalin A-like lectins/glucanases"/>
    <property type="match status" value="1"/>
</dbReference>
<dbReference type="InterPro" id="IPR023296">
    <property type="entry name" value="Glyco_hydro_beta-prop_sf"/>
</dbReference>
<evidence type="ECO:0000259" key="6">
    <source>
        <dbReference type="Pfam" id="PF08244"/>
    </source>
</evidence>
<dbReference type="InterPro" id="IPR001362">
    <property type="entry name" value="Glyco_hydro_32"/>
</dbReference>
<feature type="domain" description="Glycosyl hydrolase family 32 N-terminal" evidence="5">
    <location>
        <begin position="43"/>
        <end position="364"/>
    </location>
</feature>
<evidence type="ECO:0000256" key="4">
    <source>
        <dbReference type="RuleBase" id="RU362110"/>
    </source>
</evidence>
<proteinExistence type="inferred from homology"/>
<evidence type="ECO:0000256" key="2">
    <source>
        <dbReference type="ARBA" id="ARBA00022801"/>
    </source>
</evidence>
<dbReference type="SMART" id="SM00640">
    <property type="entry name" value="Glyco_32"/>
    <property type="match status" value="1"/>
</dbReference>
<dbReference type="Pfam" id="PF00251">
    <property type="entry name" value="Glyco_hydro_32N"/>
    <property type="match status" value="1"/>
</dbReference>
<evidence type="ECO:0000259" key="5">
    <source>
        <dbReference type="Pfam" id="PF00251"/>
    </source>
</evidence>
<dbReference type="EMBL" id="CP032382">
    <property type="protein sequence ID" value="AYB32248.1"/>
    <property type="molecule type" value="Genomic_DNA"/>
</dbReference>
<protein>
    <submittedName>
        <fullName evidence="7">Glycoside hydrolase family 32 protein</fullName>
    </submittedName>
</protein>
<evidence type="ECO:0000313" key="7">
    <source>
        <dbReference type="EMBL" id="AYB32248.1"/>
    </source>
</evidence>
<dbReference type="Pfam" id="PF08244">
    <property type="entry name" value="Glyco_hydro_32C"/>
    <property type="match status" value="1"/>
</dbReference>
<dbReference type="Proteomes" id="UP000266183">
    <property type="component" value="Chromosome"/>
</dbReference>
<dbReference type="AlphaFoldDB" id="A0A385STW1"/>
<dbReference type="PANTHER" id="PTHR42800">
    <property type="entry name" value="EXOINULINASE INUD (AFU_ORTHOLOGUE AFUA_5G00480)"/>
    <property type="match status" value="1"/>
</dbReference>
<keyword evidence="3 4" id="KW-0326">Glycosidase</keyword>